<dbReference type="Proteomes" id="UP001318040">
    <property type="component" value="Chromosome 1"/>
</dbReference>
<dbReference type="AlphaFoldDB" id="A0AAJ7WNB7"/>
<feature type="transmembrane region" description="Helical" evidence="6">
    <location>
        <begin position="395"/>
        <end position="415"/>
    </location>
</feature>
<dbReference type="GO" id="GO:0016020">
    <property type="term" value="C:membrane"/>
    <property type="evidence" value="ECO:0007669"/>
    <property type="project" value="UniProtKB-SubCell"/>
</dbReference>
<evidence type="ECO:0000256" key="6">
    <source>
        <dbReference type="SAM" id="Phobius"/>
    </source>
</evidence>
<keyword evidence="3 6" id="KW-0812">Transmembrane</keyword>
<feature type="transmembrane region" description="Helical" evidence="6">
    <location>
        <begin position="124"/>
        <end position="144"/>
    </location>
</feature>
<feature type="transmembrane region" description="Helical" evidence="6">
    <location>
        <begin position="90"/>
        <end position="112"/>
    </location>
</feature>
<organism evidence="7 8">
    <name type="scientific">Petromyzon marinus</name>
    <name type="common">Sea lamprey</name>
    <dbReference type="NCBI Taxonomy" id="7757"/>
    <lineage>
        <taxon>Eukaryota</taxon>
        <taxon>Metazoa</taxon>
        <taxon>Chordata</taxon>
        <taxon>Craniata</taxon>
        <taxon>Vertebrata</taxon>
        <taxon>Cyclostomata</taxon>
        <taxon>Hyperoartia</taxon>
        <taxon>Petromyzontiformes</taxon>
        <taxon>Petromyzontidae</taxon>
        <taxon>Petromyzon</taxon>
    </lineage>
</organism>
<dbReference type="Pfam" id="PF03348">
    <property type="entry name" value="Serinc"/>
    <property type="match status" value="1"/>
</dbReference>
<proteinExistence type="inferred from homology"/>
<feature type="transmembrane region" description="Helical" evidence="6">
    <location>
        <begin position="260"/>
        <end position="279"/>
    </location>
</feature>
<comment type="subcellular location">
    <subcellularLocation>
        <location evidence="1">Membrane</location>
        <topology evidence="1">Multi-pass membrane protein</topology>
    </subcellularLocation>
</comment>
<dbReference type="KEGG" id="pmrn:116939048"/>
<keyword evidence="5 6" id="KW-0472">Membrane</keyword>
<sequence length="465" mass="51167">MCLPCLLAQVACCFGSTACSLCCACCPTIKESTGSRIMYTFYHILGTIVCCLMLAPTISESLKNNVPFYSDFCNAIQAGVDCEKLVGYSAVYKVCFGMAAFFFIFAIILINVKTSRDCRSYIHNGFWFLKFLMLAGFCAGAFFIPDQNTFLKVWQYIGMVGGFLFILIQLILLIEFAHSWNKNWLTGAEQNKAWYAALITVTLIFYAAAIAAFALMIVFYTNPLGCALNKGLLSLNLVLCVAVSLLAVSPCVQKRQPRSGLLQASIISCYVMYLTFSAVTSRPAETVINASGMNQTICFPSSSEDGQRIGDTVVAIVGSIIMYGCVLFACVGSPVRSSVAALGISSDERPSATEASCCFCCVQDEDGAVYEEPEDGGGQKVVFNERDGVVYSYSFFHFVYFLASLYIMMTLTNWFSYENARLDTAFTQGSWSTFWVKMASCWVCLSIYTWTLLAPLCCPGRDFPD</sequence>
<keyword evidence="4 6" id="KW-1133">Transmembrane helix</keyword>
<dbReference type="RefSeq" id="XP_032802823.1">
    <property type="nucleotide sequence ID" value="XM_032946932.1"/>
</dbReference>
<evidence type="ECO:0000313" key="7">
    <source>
        <dbReference type="Proteomes" id="UP001318040"/>
    </source>
</evidence>
<dbReference type="GeneID" id="116939048"/>
<evidence type="ECO:0000256" key="4">
    <source>
        <dbReference type="ARBA" id="ARBA00022989"/>
    </source>
</evidence>
<accession>A0AAJ7WNB7</accession>
<name>A0AAJ7WNB7_PETMA</name>
<evidence type="ECO:0000256" key="1">
    <source>
        <dbReference type="ARBA" id="ARBA00004141"/>
    </source>
</evidence>
<dbReference type="PANTHER" id="PTHR10383">
    <property type="entry name" value="SERINE INCORPORATOR"/>
    <property type="match status" value="1"/>
</dbReference>
<keyword evidence="7" id="KW-1185">Reference proteome</keyword>
<feature type="transmembrane region" description="Helical" evidence="6">
    <location>
        <begin position="312"/>
        <end position="331"/>
    </location>
</feature>
<feature type="transmembrane region" description="Helical" evidence="6">
    <location>
        <begin position="435"/>
        <end position="458"/>
    </location>
</feature>
<evidence type="ECO:0000256" key="3">
    <source>
        <dbReference type="ARBA" id="ARBA00022692"/>
    </source>
</evidence>
<gene>
    <name evidence="8" type="primary">LOC116939048</name>
</gene>
<protein>
    <submittedName>
        <fullName evidence="8">Serine incorporator 5-like</fullName>
    </submittedName>
</protein>
<comment type="similarity">
    <text evidence="2">Belongs to the TDE1 family.</text>
</comment>
<evidence type="ECO:0000256" key="2">
    <source>
        <dbReference type="ARBA" id="ARBA00006665"/>
    </source>
</evidence>
<feature type="transmembrane region" description="Helical" evidence="6">
    <location>
        <begin position="194"/>
        <end position="219"/>
    </location>
</feature>
<feature type="transmembrane region" description="Helical" evidence="6">
    <location>
        <begin position="156"/>
        <end position="174"/>
    </location>
</feature>
<feature type="transmembrane region" description="Helical" evidence="6">
    <location>
        <begin position="41"/>
        <end position="59"/>
    </location>
</feature>
<reference evidence="8" key="1">
    <citation type="submission" date="2025-08" db="UniProtKB">
        <authorList>
            <consortium name="RefSeq"/>
        </authorList>
    </citation>
    <scope>IDENTIFICATION</scope>
    <source>
        <tissue evidence="8">Sperm</tissue>
    </source>
</reference>
<evidence type="ECO:0000313" key="8">
    <source>
        <dbReference type="RefSeq" id="XP_032802823.1"/>
    </source>
</evidence>
<feature type="transmembrane region" description="Helical" evidence="6">
    <location>
        <begin position="6"/>
        <end position="29"/>
    </location>
</feature>
<feature type="transmembrane region" description="Helical" evidence="6">
    <location>
        <begin position="231"/>
        <end position="248"/>
    </location>
</feature>
<evidence type="ECO:0000256" key="5">
    <source>
        <dbReference type="ARBA" id="ARBA00023136"/>
    </source>
</evidence>
<dbReference type="PANTHER" id="PTHR10383:SF48">
    <property type="entry name" value="SERINE INCORPORATOR 1-LIKE"/>
    <property type="match status" value="1"/>
</dbReference>
<dbReference type="InterPro" id="IPR005016">
    <property type="entry name" value="TDE1/TMS"/>
</dbReference>